<reference evidence="1 3" key="1">
    <citation type="submission" date="2016-10" db="EMBL/GenBank/DDBJ databases">
        <authorList>
            <person name="Varghese N."/>
            <person name="Submissions S."/>
        </authorList>
    </citation>
    <scope>NUCLEOTIDE SEQUENCE [LARGE SCALE GENOMIC DNA]</scope>
    <source>
        <strain evidence="1 3">BS2976</strain>
    </source>
</reference>
<proteinExistence type="predicted"/>
<keyword evidence="3" id="KW-1185">Reference proteome</keyword>
<evidence type="ECO:0000313" key="3">
    <source>
        <dbReference type="Proteomes" id="UP000198740"/>
    </source>
</evidence>
<reference evidence="2 4" key="2">
    <citation type="submission" date="2019-06" db="EMBL/GenBank/DDBJ databases">
        <title>Pseudomonas bimorpha sp. nov. isolated from bovine raw milk and skim milk concentrate.</title>
        <authorList>
            <person name="Hofmann K."/>
            <person name="Huptas C."/>
            <person name="Doll E."/>
            <person name="Scherer S."/>
            <person name="Wenning M."/>
        </authorList>
    </citation>
    <scope>NUCLEOTIDE SEQUENCE [LARGE SCALE GENOMIC DNA]</scope>
    <source>
        <strain evidence="2 4">DSM 17515</strain>
    </source>
</reference>
<gene>
    <name evidence="2" type="ORF">FIV39_04205</name>
    <name evidence="1" type="ORF">SAMN04490186_5901</name>
</gene>
<dbReference type="EMBL" id="FNKM01000002">
    <property type="protein sequence ID" value="SDR38749.1"/>
    <property type="molecule type" value="Genomic_DNA"/>
</dbReference>
<dbReference type="Proteomes" id="UP000317267">
    <property type="component" value="Unassembled WGS sequence"/>
</dbReference>
<name>A0A1H1IME6_9PSED</name>
<organism evidence="2 4">
    <name type="scientific">Pseudomonas grimontii</name>
    <dbReference type="NCBI Taxonomy" id="129847"/>
    <lineage>
        <taxon>Bacteria</taxon>
        <taxon>Pseudomonadati</taxon>
        <taxon>Pseudomonadota</taxon>
        <taxon>Gammaproteobacteria</taxon>
        <taxon>Pseudomonadales</taxon>
        <taxon>Pseudomonadaceae</taxon>
        <taxon>Pseudomonas</taxon>
    </lineage>
</organism>
<comment type="caution">
    <text evidence="2">The sequence shown here is derived from an EMBL/GenBank/DDBJ whole genome shotgun (WGS) entry which is preliminary data.</text>
</comment>
<dbReference type="RefSeq" id="WP_090408039.1">
    <property type="nucleotide sequence ID" value="NZ_FNKM01000002.1"/>
</dbReference>
<dbReference type="EMBL" id="VFES01000001">
    <property type="protein sequence ID" value="TWR70549.1"/>
    <property type="molecule type" value="Genomic_DNA"/>
</dbReference>
<dbReference type="OrthoDB" id="6862453at2"/>
<protein>
    <submittedName>
        <fullName evidence="2">Uncharacterized protein</fullName>
    </submittedName>
</protein>
<evidence type="ECO:0000313" key="4">
    <source>
        <dbReference type="Proteomes" id="UP000317267"/>
    </source>
</evidence>
<evidence type="ECO:0000313" key="2">
    <source>
        <dbReference type="EMBL" id="TWR70549.1"/>
    </source>
</evidence>
<dbReference type="AlphaFoldDB" id="A0A1H1IME6"/>
<accession>A0A1H1IME6</accession>
<evidence type="ECO:0000313" key="1">
    <source>
        <dbReference type="EMBL" id="SDR38749.1"/>
    </source>
</evidence>
<sequence>MSRLSLNAAAYIRLQAQVNLSGTFNHTLHSCDGCQSVAAQVEIEQCTAGITVMVRICGTLNTSVTLDKHRKNNATRVASFIEGIANGRSPTGVPDVDEHEAVSDIEATLRLAIRRGRGIYHLIADELEPSLQIQRNPRGGYIAKLEIDDDAGCLLTLPADNQRAYTMLAENLNQFLQGYRNSLAAAA</sequence>
<dbReference type="Proteomes" id="UP000198740">
    <property type="component" value="Unassembled WGS sequence"/>
</dbReference>